<evidence type="ECO:0000313" key="3">
    <source>
        <dbReference type="EMBL" id="OBX66407.1"/>
    </source>
</evidence>
<reference evidence="3 4" key="1">
    <citation type="submission" date="2016-06" db="EMBL/GenBank/DDBJ databases">
        <title>Draft genome of Moraxella lacunata CCUG 57757A.</title>
        <authorList>
            <person name="Salva-Serra F."/>
            <person name="Engstrom-Jakobsson H."/>
            <person name="Thorell K."/>
            <person name="Gonzales-Siles L."/>
            <person name="Karlsson R."/>
            <person name="Boulund F."/>
            <person name="Engstrand L."/>
            <person name="Kristiansson E."/>
            <person name="Moore E."/>
        </authorList>
    </citation>
    <scope>NUCLEOTIDE SEQUENCE [LARGE SCALE GENOMIC DNA]</scope>
    <source>
        <strain evidence="3 4">CCUG 57757A</strain>
    </source>
</reference>
<evidence type="ECO:0000256" key="2">
    <source>
        <dbReference type="PIRSR" id="PIRSR016184-1"/>
    </source>
</evidence>
<evidence type="ECO:0008006" key="5">
    <source>
        <dbReference type="Google" id="ProtNLM"/>
    </source>
</evidence>
<gene>
    <name evidence="3" type="ORF">A9309_01500</name>
</gene>
<dbReference type="Gene3D" id="3.10.310.10">
    <property type="entry name" value="Diaminopimelate Epimerase, Chain A, domain 1"/>
    <property type="match status" value="2"/>
</dbReference>
<dbReference type="GO" id="GO:0016853">
    <property type="term" value="F:isomerase activity"/>
    <property type="evidence" value="ECO:0007669"/>
    <property type="project" value="TreeGrafter"/>
</dbReference>
<sequence>MTAHPFILANVFTDGTPFGGNPLAIFPHANFDDATMQAIACQFNLNETVFITHFDKQARTARIRIFTPSIEMPFAGHPTIGSGWYLATTHGLSALDISTQTRAVHLNHMPSCTTLTTNSYALCPAQTDRHALSTLTALPQEMLADKAYFVNAGVCQLLLQVKDTQALERAKVCLTSLKNIFDNNKTLAINQGITLEHTLYLWCMNDDTIHVRLFFEQNGIILEDSGTGSACVNLGAYLLDNGTNHRQFTIHQGDHLHRPNRLFLELNDGIQMGGQVRQVGRGEFYLT</sequence>
<dbReference type="PIRSF" id="PIRSF016184">
    <property type="entry name" value="PhzC_PhzF"/>
    <property type="match status" value="1"/>
</dbReference>
<dbReference type="SUPFAM" id="SSF54506">
    <property type="entry name" value="Diaminopimelate epimerase-like"/>
    <property type="match status" value="1"/>
</dbReference>
<comment type="caution">
    <text evidence="3">The sequence shown here is derived from an EMBL/GenBank/DDBJ whole genome shotgun (WGS) entry which is preliminary data.</text>
</comment>
<organism evidence="3 4">
    <name type="scientific">Moraxella lacunata</name>
    <dbReference type="NCBI Taxonomy" id="477"/>
    <lineage>
        <taxon>Bacteria</taxon>
        <taxon>Pseudomonadati</taxon>
        <taxon>Pseudomonadota</taxon>
        <taxon>Gammaproteobacteria</taxon>
        <taxon>Moraxellales</taxon>
        <taxon>Moraxellaceae</taxon>
        <taxon>Moraxella</taxon>
    </lineage>
</organism>
<evidence type="ECO:0000313" key="4">
    <source>
        <dbReference type="Proteomes" id="UP000092607"/>
    </source>
</evidence>
<protein>
    <recommendedName>
        <fullName evidence="5">Trans-2,3-dihydro-3-hydroxyanthranilate isomerase</fullName>
    </recommendedName>
</protein>
<accession>A0A1B8Q7U7</accession>
<dbReference type="AlphaFoldDB" id="A0A1B8Q7U7"/>
<name>A0A1B8Q7U7_MORLA</name>
<proteinExistence type="inferred from homology"/>
<dbReference type="OrthoDB" id="9788221at2"/>
<dbReference type="InterPro" id="IPR003719">
    <property type="entry name" value="Phenazine_PhzF-like"/>
</dbReference>
<comment type="similarity">
    <text evidence="1">Belongs to the PhzF family.</text>
</comment>
<dbReference type="PANTHER" id="PTHR13774">
    <property type="entry name" value="PHENAZINE BIOSYNTHESIS PROTEIN"/>
    <property type="match status" value="1"/>
</dbReference>
<dbReference type="GO" id="GO:0005737">
    <property type="term" value="C:cytoplasm"/>
    <property type="evidence" value="ECO:0007669"/>
    <property type="project" value="TreeGrafter"/>
</dbReference>
<dbReference type="EMBL" id="LZMS01000013">
    <property type="protein sequence ID" value="OBX66407.1"/>
    <property type="molecule type" value="Genomic_DNA"/>
</dbReference>
<dbReference type="PANTHER" id="PTHR13774:SF32">
    <property type="entry name" value="ANTISENSE-ENHANCING SEQUENCE 1"/>
    <property type="match status" value="1"/>
</dbReference>
<dbReference type="Pfam" id="PF02567">
    <property type="entry name" value="PhzC-PhzF"/>
    <property type="match status" value="1"/>
</dbReference>
<dbReference type="Proteomes" id="UP000092607">
    <property type="component" value="Unassembled WGS sequence"/>
</dbReference>
<dbReference type="NCBIfam" id="TIGR00654">
    <property type="entry name" value="PhzF_family"/>
    <property type="match status" value="1"/>
</dbReference>
<feature type="active site" evidence="2">
    <location>
        <position position="47"/>
    </location>
</feature>
<dbReference type="RefSeq" id="WP_065256796.1">
    <property type="nucleotide sequence ID" value="NZ_JARDJM010000013.1"/>
</dbReference>
<evidence type="ECO:0000256" key="1">
    <source>
        <dbReference type="ARBA" id="ARBA00008270"/>
    </source>
</evidence>